<dbReference type="InterPro" id="IPR013783">
    <property type="entry name" value="Ig-like_fold"/>
</dbReference>
<dbReference type="SUPFAM" id="SSF51445">
    <property type="entry name" value="(Trans)glycosidases"/>
    <property type="match status" value="1"/>
</dbReference>
<protein>
    <submittedName>
        <fullName evidence="6">Beta-glucosidase</fullName>
    </submittedName>
</protein>
<dbReference type="Pfam" id="PF01915">
    <property type="entry name" value="Glyco_hydro_3_C"/>
    <property type="match status" value="1"/>
</dbReference>
<dbReference type="STRING" id="1121322.SAMN02745136_05244"/>
<keyword evidence="2 4" id="KW-0378">Hydrolase</keyword>
<dbReference type="InterPro" id="IPR002772">
    <property type="entry name" value="Glyco_hydro_3_C"/>
</dbReference>
<dbReference type="PROSITE" id="PS00775">
    <property type="entry name" value="GLYCOSYL_HYDROL_F3"/>
    <property type="match status" value="1"/>
</dbReference>
<dbReference type="InterPro" id="IPR036962">
    <property type="entry name" value="Glyco_hydro_3_N_sf"/>
</dbReference>
<dbReference type="Proteomes" id="UP000184386">
    <property type="component" value="Unassembled WGS sequence"/>
</dbReference>
<dbReference type="PRINTS" id="PR00133">
    <property type="entry name" value="GLHYDRLASE3"/>
</dbReference>
<evidence type="ECO:0000313" key="6">
    <source>
        <dbReference type="EMBL" id="SHL58429.1"/>
    </source>
</evidence>
<name>A0A1M7BV19_9FIRM</name>
<dbReference type="PANTHER" id="PTHR42715">
    <property type="entry name" value="BETA-GLUCOSIDASE"/>
    <property type="match status" value="1"/>
</dbReference>
<dbReference type="EMBL" id="FRAC01000039">
    <property type="protein sequence ID" value="SHL58429.1"/>
    <property type="molecule type" value="Genomic_DNA"/>
</dbReference>
<dbReference type="SUPFAM" id="SSF52279">
    <property type="entry name" value="Beta-D-glucan exohydrolase, C-terminal domain"/>
    <property type="match status" value="1"/>
</dbReference>
<dbReference type="FunFam" id="2.60.40.10:FF:000495">
    <property type="entry name" value="Periplasmic beta-glucosidase"/>
    <property type="match status" value="1"/>
</dbReference>
<feature type="domain" description="Fibronectin type III-like" evidence="5">
    <location>
        <begin position="575"/>
        <end position="642"/>
    </location>
</feature>
<dbReference type="PANTHER" id="PTHR42715:SF10">
    <property type="entry name" value="BETA-GLUCOSIDASE"/>
    <property type="match status" value="1"/>
</dbReference>
<keyword evidence="4" id="KW-0326">Glycosidase</keyword>
<evidence type="ECO:0000256" key="1">
    <source>
        <dbReference type="ARBA" id="ARBA00005336"/>
    </source>
</evidence>
<dbReference type="Pfam" id="PF00933">
    <property type="entry name" value="Glyco_hydro_3"/>
    <property type="match status" value="1"/>
</dbReference>
<reference evidence="6 7" key="1">
    <citation type="submission" date="2016-11" db="EMBL/GenBank/DDBJ databases">
        <authorList>
            <person name="Jaros S."/>
            <person name="Januszkiewicz K."/>
            <person name="Wedrychowicz H."/>
        </authorList>
    </citation>
    <scope>NUCLEOTIDE SEQUENCE [LARGE SCALE GENOMIC DNA]</scope>
    <source>
        <strain evidence="6 7">DSM 15929</strain>
    </source>
</reference>
<evidence type="ECO:0000313" key="7">
    <source>
        <dbReference type="Proteomes" id="UP000184386"/>
    </source>
</evidence>
<organism evidence="6 7">
    <name type="scientific">Anaerocolumna jejuensis DSM 15929</name>
    <dbReference type="NCBI Taxonomy" id="1121322"/>
    <lineage>
        <taxon>Bacteria</taxon>
        <taxon>Bacillati</taxon>
        <taxon>Bacillota</taxon>
        <taxon>Clostridia</taxon>
        <taxon>Lachnospirales</taxon>
        <taxon>Lachnospiraceae</taxon>
        <taxon>Anaerocolumna</taxon>
    </lineage>
</organism>
<dbReference type="Pfam" id="PF14310">
    <property type="entry name" value="Fn3-like"/>
    <property type="match status" value="1"/>
</dbReference>
<dbReference type="InterPro" id="IPR001764">
    <property type="entry name" value="Glyco_hydro_3_N"/>
</dbReference>
<dbReference type="InterPro" id="IPR036881">
    <property type="entry name" value="Glyco_hydro_3_C_sf"/>
</dbReference>
<sequence>MEYKDIIQQMSLEDKIALCSGADFFHTKEMKHYGIPEMMMCDGPHGLRKQEDKADNLGVNQSVPATSFPTAAATACSWDTELLGKIGAAIAKEAAANKVGVVLGPGVCIKRNPVCGRNFEYFSEDPYLAGKLGAGFIREAQKKGVGTSLKHFACNNQEYKRFSSDSILDERTLREIYLTGFEIAVKEGNPATVMCAYNKINGTYCSDSKELLNDILRKDWSYKGLVVTDWGAMHNRIEGFQAGCDLSMPGGSSYMEKETLEAVKNGRLKEELIDLCASRVISMITNALKALGKNISYDIEGHHELARIAAEQSAVLLKNDNDILPLKSGCEIGLIGYMAKEIRYQGAGSSHINPTKLVNVTDVICNVPYEEGCDSAGNTTQELLDRAVALAERVEIPVIFAGLTEQYESEGFDRKDMKMPEGHNRMISAVAKANPNTVIVLMCGSVVEVPWIDKVKAVLYMALPGQAGGEAIVNLLYGKMVPCGKLAETWPVKYEDCVNASYYGNKDAQYREGIYVGYRYYDKSELEVRFPFGYGLSYTKFHYTNLSVEPVRGQDDYQFKITLDVTNTGTLEAAEIVQLYVAAPQDGIYRPVRELKGFKKLFLKPGETKKADFMLDERSFAIWQDGWRVLNGNYNIQVGSNSRNITLEKTVMITGEVIKTPEWQKSSWYEKPIGAIQKLEWEKLLGRKVVEKPLKKGEFTMENSIVEMKKYSILMKIMYKAVERTVAKGFDGKIDYNNSTFRMMMSSSTDSSLSSMKINGGMRNYIFEGLLEMVNGHYLLGIKYMLKK</sequence>
<keyword evidence="3" id="KW-0119">Carbohydrate metabolism</keyword>
<evidence type="ECO:0000256" key="2">
    <source>
        <dbReference type="ARBA" id="ARBA00022801"/>
    </source>
</evidence>
<keyword evidence="7" id="KW-1185">Reference proteome</keyword>
<dbReference type="InterPro" id="IPR017853">
    <property type="entry name" value="GH"/>
</dbReference>
<dbReference type="InterPro" id="IPR019800">
    <property type="entry name" value="Glyco_hydro_3_AS"/>
</dbReference>
<dbReference type="Gene3D" id="3.40.50.1700">
    <property type="entry name" value="Glycoside hydrolase family 3 C-terminal domain"/>
    <property type="match status" value="1"/>
</dbReference>
<dbReference type="Gene3D" id="2.60.40.10">
    <property type="entry name" value="Immunoglobulins"/>
    <property type="match status" value="1"/>
</dbReference>
<dbReference type="InterPro" id="IPR026891">
    <property type="entry name" value="Fn3-like"/>
</dbReference>
<evidence type="ECO:0000256" key="4">
    <source>
        <dbReference type="RuleBase" id="RU361161"/>
    </source>
</evidence>
<accession>A0A1M7BV19</accession>
<evidence type="ECO:0000256" key="3">
    <source>
        <dbReference type="ARBA" id="ARBA00023277"/>
    </source>
</evidence>
<evidence type="ECO:0000259" key="5">
    <source>
        <dbReference type="SMART" id="SM01217"/>
    </source>
</evidence>
<dbReference type="AlphaFoldDB" id="A0A1M7BV19"/>
<comment type="similarity">
    <text evidence="1 4">Belongs to the glycosyl hydrolase 3 family.</text>
</comment>
<dbReference type="InterPro" id="IPR050288">
    <property type="entry name" value="Cellulose_deg_GH3"/>
</dbReference>
<dbReference type="GO" id="GO:0005975">
    <property type="term" value="P:carbohydrate metabolic process"/>
    <property type="evidence" value="ECO:0007669"/>
    <property type="project" value="InterPro"/>
</dbReference>
<gene>
    <name evidence="6" type="ORF">SAMN02745136_05244</name>
</gene>
<dbReference type="GO" id="GO:0008422">
    <property type="term" value="F:beta-glucosidase activity"/>
    <property type="evidence" value="ECO:0007669"/>
    <property type="project" value="UniProtKB-ARBA"/>
</dbReference>
<proteinExistence type="inferred from homology"/>
<dbReference type="SMART" id="SM01217">
    <property type="entry name" value="Fn3_like"/>
    <property type="match status" value="1"/>
</dbReference>
<dbReference type="RefSeq" id="WP_242962595.1">
    <property type="nucleotide sequence ID" value="NZ_FRAC01000039.1"/>
</dbReference>
<dbReference type="Gene3D" id="3.20.20.300">
    <property type="entry name" value="Glycoside hydrolase, family 3, N-terminal domain"/>
    <property type="match status" value="1"/>
</dbReference>